<sequence length="80" mass="9147">MPVDERVKADSLDVHSCYLCGSTVIFGKWKNGWQFFKTCKKRTLSGELRGYFRTKFCTGVVILIGSLYLESGELLAMPRY</sequence>
<dbReference type="EMBL" id="JABFAC010245561">
    <property type="protein sequence ID" value="MBA0636374.1"/>
    <property type="molecule type" value="Genomic_DNA"/>
</dbReference>
<proteinExistence type="predicted"/>
<dbReference type="AlphaFoldDB" id="A0A7J8TE09"/>
<evidence type="ECO:0000313" key="1">
    <source>
        <dbReference type="EMBL" id="MBA0636374.1"/>
    </source>
</evidence>
<comment type="caution">
    <text evidence="1">The sequence shown here is derived from an EMBL/GenBank/DDBJ whole genome shotgun (WGS) entry which is preliminary data.</text>
</comment>
<evidence type="ECO:0000313" key="2">
    <source>
        <dbReference type="Proteomes" id="UP000593561"/>
    </source>
</evidence>
<keyword evidence="2" id="KW-1185">Reference proteome</keyword>
<gene>
    <name evidence="1" type="ORF">Godav_025152</name>
</gene>
<reference evidence="1 2" key="1">
    <citation type="journal article" date="2019" name="Genome Biol. Evol.">
        <title>Insights into the evolution of the New World diploid cottons (Gossypium, subgenus Houzingenia) based on genome sequencing.</title>
        <authorList>
            <person name="Grover C.E."/>
            <person name="Arick M.A. 2nd"/>
            <person name="Thrash A."/>
            <person name="Conover J.L."/>
            <person name="Sanders W.S."/>
            <person name="Peterson D.G."/>
            <person name="Frelichowski J.E."/>
            <person name="Scheffler J.A."/>
            <person name="Scheffler B.E."/>
            <person name="Wendel J.F."/>
        </authorList>
    </citation>
    <scope>NUCLEOTIDE SEQUENCE [LARGE SCALE GENOMIC DNA]</scope>
    <source>
        <strain evidence="1">27</strain>
        <tissue evidence="1">Leaf</tissue>
    </source>
</reference>
<protein>
    <submittedName>
        <fullName evidence="1">Uncharacterized protein</fullName>
    </submittedName>
</protein>
<name>A0A7J8TE09_GOSDV</name>
<accession>A0A7J8TE09</accession>
<dbReference type="Proteomes" id="UP000593561">
    <property type="component" value="Unassembled WGS sequence"/>
</dbReference>
<organism evidence="1 2">
    <name type="scientific">Gossypium davidsonii</name>
    <name type="common">Davidson's cotton</name>
    <name type="synonym">Gossypium klotzschianum subsp. davidsonii</name>
    <dbReference type="NCBI Taxonomy" id="34287"/>
    <lineage>
        <taxon>Eukaryota</taxon>
        <taxon>Viridiplantae</taxon>
        <taxon>Streptophyta</taxon>
        <taxon>Embryophyta</taxon>
        <taxon>Tracheophyta</taxon>
        <taxon>Spermatophyta</taxon>
        <taxon>Magnoliopsida</taxon>
        <taxon>eudicotyledons</taxon>
        <taxon>Gunneridae</taxon>
        <taxon>Pentapetalae</taxon>
        <taxon>rosids</taxon>
        <taxon>malvids</taxon>
        <taxon>Malvales</taxon>
        <taxon>Malvaceae</taxon>
        <taxon>Malvoideae</taxon>
        <taxon>Gossypium</taxon>
    </lineage>
</organism>